<keyword evidence="3" id="KW-1185">Reference proteome</keyword>
<feature type="signal peptide" evidence="1">
    <location>
        <begin position="1"/>
        <end position="20"/>
    </location>
</feature>
<reference evidence="2" key="2">
    <citation type="journal article" date="2022" name="Microbiol. Resour. Announc.">
        <title>Whole-Genome Sequence of Entomortierella parvispora E1425, a Mucoromycotan Fungus Associated with Burkholderiaceae-Related Endosymbiotic Bacteria.</title>
        <authorList>
            <person name="Herlambang A."/>
            <person name="Guo Y."/>
            <person name="Takashima Y."/>
            <person name="Narisawa K."/>
            <person name="Ohta H."/>
            <person name="Nishizawa T."/>
        </authorList>
    </citation>
    <scope>NUCLEOTIDE SEQUENCE</scope>
    <source>
        <strain evidence="2">E1425</strain>
    </source>
</reference>
<proteinExistence type="predicted"/>
<accession>A0A9P3M1T1</accession>
<comment type="caution">
    <text evidence="2">The sequence shown here is derived from an EMBL/GenBank/DDBJ whole genome shotgun (WGS) entry which is preliminary data.</text>
</comment>
<dbReference type="Proteomes" id="UP000827284">
    <property type="component" value="Unassembled WGS sequence"/>
</dbReference>
<feature type="chain" id="PRO_5040344437" evidence="1">
    <location>
        <begin position="21"/>
        <end position="140"/>
    </location>
</feature>
<keyword evidence="1" id="KW-0732">Signal</keyword>
<dbReference type="EMBL" id="BQFW01000015">
    <property type="protein sequence ID" value="GJJ78911.1"/>
    <property type="molecule type" value="Genomic_DNA"/>
</dbReference>
<dbReference type="AlphaFoldDB" id="A0A9P3M1T1"/>
<dbReference type="OrthoDB" id="2414494at2759"/>
<evidence type="ECO:0000313" key="2">
    <source>
        <dbReference type="EMBL" id="GJJ78911.1"/>
    </source>
</evidence>
<evidence type="ECO:0000313" key="3">
    <source>
        <dbReference type="Proteomes" id="UP000827284"/>
    </source>
</evidence>
<sequence length="140" mass="15030">MKFSILAAVSAIALAATSDAATLKLFNLQDEKGNCRALPLTEYGTCYTVSEFYLPRSASFLNQDSSASQMTLTFYETGNCGGKYTRASATFPTSSWSSWGKLGSVNGIVGSVMLEKTKVSNGDGSITQYKPATFAQWQNC</sequence>
<name>A0A9P3M1T1_9FUNG</name>
<gene>
    <name evidence="2" type="ORF">EMPS_11270</name>
</gene>
<evidence type="ECO:0000256" key="1">
    <source>
        <dbReference type="SAM" id="SignalP"/>
    </source>
</evidence>
<protein>
    <submittedName>
        <fullName evidence="2">Uncharacterized protein</fullName>
    </submittedName>
</protein>
<reference evidence="2" key="1">
    <citation type="submission" date="2021-11" db="EMBL/GenBank/DDBJ databases">
        <authorList>
            <person name="Herlambang A."/>
            <person name="Guo Y."/>
            <person name="Takashima Y."/>
            <person name="Nishizawa T."/>
        </authorList>
    </citation>
    <scope>NUCLEOTIDE SEQUENCE</scope>
    <source>
        <strain evidence="2">E1425</strain>
    </source>
</reference>
<organism evidence="2 3">
    <name type="scientific">Entomortierella parvispora</name>
    <dbReference type="NCBI Taxonomy" id="205924"/>
    <lineage>
        <taxon>Eukaryota</taxon>
        <taxon>Fungi</taxon>
        <taxon>Fungi incertae sedis</taxon>
        <taxon>Mucoromycota</taxon>
        <taxon>Mortierellomycotina</taxon>
        <taxon>Mortierellomycetes</taxon>
        <taxon>Mortierellales</taxon>
        <taxon>Mortierellaceae</taxon>
        <taxon>Entomortierella</taxon>
    </lineage>
</organism>